<dbReference type="AlphaFoldDB" id="A0A510ICY4"/>
<feature type="domain" description="RRM" evidence="1">
    <location>
        <begin position="10"/>
        <end position="88"/>
    </location>
</feature>
<dbReference type="SMART" id="SM00360">
    <property type="entry name" value="RRM"/>
    <property type="match status" value="1"/>
</dbReference>
<reference evidence="3" key="1">
    <citation type="submission" date="2019-07" db="EMBL/GenBank/DDBJ databases">
        <title>Complete Genome Sequences of Vibrion rotiferianus strain AM7.</title>
        <authorList>
            <person name="Miyazaki K."/>
            <person name="Wiseschart A."/>
            <person name="Pootanakit K."/>
            <person name="Ishimori K."/>
            <person name="Kitahara K."/>
        </authorList>
    </citation>
    <scope>NUCLEOTIDE SEQUENCE [LARGE SCALE GENOMIC DNA]</scope>
    <source>
        <strain evidence="3">AM7</strain>
    </source>
</reference>
<dbReference type="InterPro" id="IPR012677">
    <property type="entry name" value="Nucleotide-bd_a/b_plait_sf"/>
</dbReference>
<proteinExistence type="predicted"/>
<dbReference type="InterPro" id="IPR000504">
    <property type="entry name" value="RRM_dom"/>
</dbReference>
<dbReference type="InterPro" id="IPR050441">
    <property type="entry name" value="RBM"/>
</dbReference>
<dbReference type="EMBL" id="AP019799">
    <property type="protein sequence ID" value="BBL91397.1"/>
    <property type="molecule type" value="Genomic_DNA"/>
</dbReference>
<dbReference type="InterPro" id="IPR035979">
    <property type="entry name" value="RBD_domain_sf"/>
</dbReference>
<gene>
    <name evidence="2" type="ORF">VroAM7_40500</name>
</gene>
<dbReference type="Pfam" id="PF00076">
    <property type="entry name" value="RRM_1"/>
    <property type="match status" value="1"/>
</dbReference>
<evidence type="ECO:0000313" key="3">
    <source>
        <dbReference type="Proteomes" id="UP000315115"/>
    </source>
</evidence>
<evidence type="ECO:0000259" key="1">
    <source>
        <dbReference type="PROSITE" id="PS50102"/>
    </source>
</evidence>
<dbReference type="SUPFAM" id="SSF54928">
    <property type="entry name" value="RNA-binding domain, RBD"/>
    <property type="match status" value="1"/>
</dbReference>
<protein>
    <recommendedName>
        <fullName evidence="1">RRM domain-containing protein</fullName>
    </recommendedName>
</protein>
<accession>A0A510ICY4</accession>
<dbReference type="Proteomes" id="UP000315115">
    <property type="component" value="Chromosome 2"/>
</dbReference>
<sequence length="88" mass="9734">MVIKTTRFIMKLLVRNLARQTTEQDMRALFSAHGKVELCTLVLDQETGLSKGFGFVIMPDEAEAIAALEALNLSNVAKSKIRVKVAQD</sequence>
<dbReference type="GO" id="GO:0003723">
    <property type="term" value="F:RNA binding"/>
    <property type="evidence" value="ECO:0007669"/>
    <property type="project" value="InterPro"/>
</dbReference>
<dbReference type="PANTHER" id="PTHR48034">
    <property type="entry name" value="TRANSFORMER-2 SEX-DETERMINING PROTEIN-RELATED"/>
    <property type="match status" value="1"/>
</dbReference>
<organism evidence="2 3">
    <name type="scientific">Vibrio rotiferianus</name>
    <dbReference type="NCBI Taxonomy" id="190895"/>
    <lineage>
        <taxon>Bacteria</taxon>
        <taxon>Pseudomonadati</taxon>
        <taxon>Pseudomonadota</taxon>
        <taxon>Gammaproteobacteria</taxon>
        <taxon>Vibrionales</taxon>
        <taxon>Vibrionaceae</taxon>
        <taxon>Vibrio</taxon>
    </lineage>
</organism>
<dbReference type="PROSITE" id="PS50102">
    <property type="entry name" value="RRM"/>
    <property type="match status" value="1"/>
</dbReference>
<evidence type="ECO:0000313" key="2">
    <source>
        <dbReference type="EMBL" id="BBL91397.1"/>
    </source>
</evidence>
<dbReference type="Gene3D" id="3.30.70.330">
    <property type="match status" value="1"/>
</dbReference>
<name>A0A510ICY4_9VIBR</name>